<dbReference type="Pfam" id="PF17963">
    <property type="entry name" value="Big_9"/>
    <property type="match status" value="4"/>
</dbReference>
<dbReference type="CDD" id="cd00063">
    <property type="entry name" value="FN3"/>
    <property type="match status" value="2"/>
</dbReference>
<sequence>MKRGALAAGVGGVLAAGLVVGAVLSPGYAAVEPELDGSSVWVANAAEGAIGLANTANATIERVLRVGGVDEALVAASGTVLVDRDASTVRAVLADAAEPGPAVPIQSGADVQVRGDRVLIASSTTGDVWRTTAGAIAEGGSLGDPLVALGRGGVAALGEETLLAASPGLGRVLRIDDAGETVSSERAPMSPSAPALQLTVLGEDWVLYDAGSGVLSTRSWETPLERSGVRLQAPGGAAPEVVYAADDALVRQGLGIRASEVLASGAAGRPAAPVVAECTYAAWSGGTAWRSCGGEEPAVLALEGVDPQASLEVLQRGSATALVDPAAGEAWAIDRDGARIEGWQLEDDVPEPEAPTDGETIEEEVEASPAPPVAQDDELGARPGAVTLLPVLLNDADPNGDPIVITDVASDRDDAPVSISPDGRTVRLEAPESGAVGVDYRISDGTESAEARATVTVRPDGNEPPVLERPVEATLEAGGTLVLDALDGWVDPDGDPLAVVSATAEAPDRVTVRPDGRLEIRDGRAGAQREVEVTVTDGVDTATAPIALTVHAGTVPISADPITAVARPGQRLRLEPLLAAHGGAGPLSLHNVVAEGLPVDPHYADGTIEVRPTEPGLLRFTYVVTDGSSTMDGAVAVRVLDAADASSAPVTRPQRVLVPEIGSIEVDVDRLATDPAGGIVAISIASSDDPAVRAEVVDADRVRLTLVDELDGETTVRYTATNGRRDATGVLAVSSAATAAVQPPIARDDTAAVRPGGLVEIPVLANDEQPDGLPLQIDGIVGEPEAGLLFVEGDRLRYVAGPEPGTFHATYAVRGPDGQTSTASATIRVADAAVATNAPPEAPTVEARVVAGSTVDVHLPLSDADPNGDPVQLLGPSSAPAFGFVTQTGPATLRYQAGDYAQGTDELRYRIADDLGGVAEGSVRIAVSEPTPALPPVLGADEAEMRPDSSLVVPVLDDDADPAGLPLRVVDAETASAGARATVQDDAVLVEVGPGEREVGVLVTVENSAGSTAASWLRVRVADDAPPPAPDVADVQVGIQAIAAADAVRIDPLAHASVRDGRADALVASLPMEAEGVVLREDGSIEIAVGERTRYVPYAVGRSDDPGAVSTAVIAVPGRADALPQLRPGVAPLTMRSGEVAEVRLADYVDTLDGDGPILTDASEVEATPDSGANPVIDSRTLRFAPPPTYFGPASLTFEVTDGDSPSDPDGRVATIVLPIDVVPGDDVPLSVRGFQVQLEPGEERTIDLERITRTPDPERLARASWSIVEAVPAGFQASIVGSELTVRALDRTPAGTLAGLRLGVRDAAGDGDPGEIVLSVLSSTAPLVAPAPDAVTVQRGQSAEVRPLANDEVSNPFPDTPLRLGGIRAEGAAARGVEARLIDGRLRISVATEAAIGATIVHVQVLDATGDERRGVWSPVTVTVQDRPDPPAPPVQAFDAHEDGVVTMAIDPPAANGSPITGYRIVGPGIDVDCGAQPRCRIEGLQAGVDMRLAAIAVNALGPSEPSAPSEPVHADRLPAAVGGIEAVPARDPGSVEVRWRGVGQPPGGTPVEAYLVHITGAGTDRIVRVGAGERSAVVGGLVAGRAYQVEVAAANAAGVPDASWRWPAAPVPFTAVGLPGTTQVLITDREGGTVTARWAGVDAGGARQVRYQARIVAESEAPGLSCTSGGGGQPSGGTATSATLPVADGARAVVAVTADNGWHCSVSVSQPVFGKPAPVDPSTVEVRAEVRDDARDLRLVTARSPGSGLWIEARVVQSGSGEWARASAGTWLTPAASFQYGRADTRVEVRACAPSGAGSGSVCSDPSTVGSFTPLSLRATVESCRPLQPLEATPPSNASLQAFGSVEARYLVDGSWTAWGSSRDDVPPRASQVQARGVVTYQDPEPYVDPQPTVAGCGL</sequence>
<evidence type="ECO:0000256" key="1">
    <source>
        <dbReference type="ARBA" id="ARBA00023295"/>
    </source>
</evidence>
<comment type="caution">
    <text evidence="5">The sequence shown here is derived from an EMBL/GenBank/DDBJ whole genome shotgun (WGS) entry which is preliminary data.</text>
</comment>
<organism evidence="5 6">
    <name type="scientific">Agrococcus terreus</name>
    <dbReference type="NCBI Taxonomy" id="574649"/>
    <lineage>
        <taxon>Bacteria</taxon>
        <taxon>Bacillati</taxon>
        <taxon>Actinomycetota</taxon>
        <taxon>Actinomycetes</taxon>
        <taxon>Micrococcales</taxon>
        <taxon>Microbacteriaceae</taxon>
        <taxon>Agrococcus</taxon>
    </lineage>
</organism>
<feature type="domain" description="Fibronectin type-III" evidence="4">
    <location>
        <begin position="1522"/>
        <end position="1619"/>
    </location>
</feature>
<name>A0ABQ2KLP9_9MICO</name>
<feature type="compositionally biased region" description="Acidic residues" evidence="3">
    <location>
        <begin position="344"/>
        <end position="366"/>
    </location>
</feature>
<dbReference type="Gene3D" id="2.60.40.10">
    <property type="entry name" value="Immunoglobulins"/>
    <property type="match status" value="2"/>
</dbReference>
<dbReference type="Pfam" id="PF00041">
    <property type="entry name" value="fn3"/>
    <property type="match status" value="1"/>
</dbReference>
<keyword evidence="1" id="KW-0326">Glycosidase</keyword>
<proteinExistence type="predicted"/>
<keyword evidence="6" id="KW-1185">Reference proteome</keyword>
<protein>
    <submittedName>
        <fullName evidence="5">ATPase AAA</fullName>
    </submittedName>
</protein>
<keyword evidence="2" id="KW-0119">Carbohydrate metabolism</keyword>
<dbReference type="SUPFAM" id="SSF49265">
    <property type="entry name" value="Fibronectin type III"/>
    <property type="match status" value="1"/>
</dbReference>
<dbReference type="PROSITE" id="PS50853">
    <property type="entry name" value="FN3"/>
    <property type="match status" value="2"/>
</dbReference>
<gene>
    <name evidence="5" type="ORF">GCM10010968_20420</name>
</gene>
<keyword evidence="2" id="KW-0624">Polysaccharide degradation</keyword>
<evidence type="ECO:0000313" key="5">
    <source>
        <dbReference type="EMBL" id="GGN86680.1"/>
    </source>
</evidence>
<dbReference type="InterPro" id="IPR013783">
    <property type="entry name" value="Ig-like_fold"/>
</dbReference>
<feature type="region of interest" description="Disordered" evidence="3">
    <location>
        <begin position="344"/>
        <end position="378"/>
    </location>
</feature>
<evidence type="ECO:0000256" key="3">
    <source>
        <dbReference type="SAM" id="MobiDB-lite"/>
    </source>
</evidence>
<evidence type="ECO:0000259" key="4">
    <source>
        <dbReference type="PROSITE" id="PS50853"/>
    </source>
</evidence>
<dbReference type="RefSeq" id="WP_188718212.1">
    <property type="nucleotide sequence ID" value="NZ_BAABBD010000003.1"/>
</dbReference>
<feature type="domain" description="Fibronectin type-III" evidence="4">
    <location>
        <begin position="1431"/>
        <end position="1519"/>
    </location>
</feature>
<reference evidence="6" key="1">
    <citation type="journal article" date="2019" name="Int. J. Syst. Evol. Microbiol.">
        <title>The Global Catalogue of Microorganisms (GCM) 10K type strain sequencing project: providing services to taxonomists for standard genome sequencing and annotation.</title>
        <authorList>
            <consortium name="The Broad Institute Genomics Platform"/>
            <consortium name="The Broad Institute Genome Sequencing Center for Infectious Disease"/>
            <person name="Wu L."/>
            <person name="Ma J."/>
        </authorList>
    </citation>
    <scope>NUCLEOTIDE SEQUENCE [LARGE SCALE GENOMIC DNA]</scope>
    <source>
        <strain evidence="6">CGMCC 1.6960</strain>
    </source>
</reference>
<keyword evidence="1" id="KW-0378">Hydrolase</keyword>
<evidence type="ECO:0000256" key="2">
    <source>
        <dbReference type="ARBA" id="ARBA00023326"/>
    </source>
</evidence>
<dbReference type="InterPro" id="IPR036116">
    <property type="entry name" value="FN3_sf"/>
</dbReference>
<evidence type="ECO:0000313" key="6">
    <source>
        <dbReference type="Proteomes" id="UP000626982"/>
    </source>
</evidence>
<dbReference type="EMBL" id="BMLM01000002">
    <property type="protein sequence ID" value="GGN86680.1"/>
    <property type="molecule type" value="Genomic_DNA"/>
</dbReference>
<dbReference type="SMART" id="SM00060">
    <property type="entry name" value="FN3"/>
    <property type="match status" value="2"/>
</dbReference>
<dbReference type="Proteomes" id="UP000626982">
    <property type="component" value="Unassembled WGS sequence"/>
</dbReference>
<dbReference type="InterPro" id="IPR003961">
    <property type="entry name" value="FN3_dom"/>
</dbReference>
<accession>A0ABQ2KLP9</accession>